<dbReference type="GO" id="GO:0009307">
    <property type="term" value="P:DNA restriction-modification system"/>
    <property type="evidence" value="ECO:0007669"/>
    <property type="project" value="UniProtKB-KW"/>
</dbReference>
<dbReference type="Gene3D" id="3.90.1570.50">
    <property type="match status" value="1"/>
</dbReference>
<reference evidence="2" key="1">
    <citation type="journal article" date="2014" name="Int. J. Syst. Evol. Microbiol.">
        <title>Complete genome sequence of Corynebacterium casei LMG S-19264T (=DSM 44701T), isolated from a smear-ripened cheese.</title>
        <authorList>
            <consortium name="US DOE Joint Genome Institute (JGI-PGF)"/>
            <person name="Walter F."/>
            <person name="Albersmeier A."/>
            <person name="Kalinowski J."/>
            <person name="Ruckert C."/>
        </authorList>
    </citation>
    <scope>NUCLEOTIDE SEQUENCE</scope>
    <source>
        <strain evidence="2">JCM 3086</strain>
    </source>
</reference>
<name>A0A917K947_9ACTN</name>
<dbReference type="EMBL" id="BMQA01000003">
    <property type="protein sequence ID" value="GGJ04805.1"/>
    <property type="molecule type" value="Genomic_DNA"/>
</dbReference>
<proteinExistence type="predicted"/>
<dbReference type="Gene3D" id="3.40.50.300">
    <property type="entry name" value="P-loop containing nucleotide triphosphate hydrolases"/>
    <property type="match status" value="2"/>
</dbReference>
<evidence type="ECO:0000313" key="2">
    <source>
        <dbReference type="EMBL" id="GGJ04805.1"/>
    </source>
</evidence>
<dbReference type="AlphaFoldDB" id="A0A917K947"/>
<evidence type="ECO:0000259" key="1">
    <source>
        <dbReference type="PROSITE" id="PS51192"/>
    </source>
</evidence>
<reference evidence="2" key="2">
    <citation type="submission" date="2020-09" db="EMBL/GenBank/DDBJ databases">
        <authorList>
            <person name="Sun Q."/>
            <person name="Ohkuma M."/>
        </authorList>
    </citation>
    <scope>NUCLEOTIDE SEQUENCE</scope>
    <source>
        <strain evidence="2">JCM 3086</strain>
    </source>
</reference>
<dbReference type="GO" id="GO:0005524">
    <property type="term" value="F:ATP binding"/>
    <property type="evidence" value="ECO:0007669"/>
    <property type="project" value="UniProtKB-KW"/>
</dbReference>
<evidence type="ECO:0000313" key="3">
    <source>
        <dbReference type="Proteomes" id="UP000657574"/>
    </source>
</evidence>
<dbReference type="PANTHER" id="PTHR42927:SF1">
    <property type="entry name" value="HELICASE SUPERFAMILY 1 AND 2 DOMAIN-CONTAINING PROTEIN"/>
    <property type="match status" value="1"/>
</dbReference>
<dbReference type="GO" id="GO:0003677">
    <property type="term" value="F:DNA binding"/>
    <property type="evidence" value="ECO:0007669"/>
    <property type="project" value="UniProtKB-KW"/>
</dbReference>
<keyword evidence="2" id="KW-0540">Nuclease</keyword>
<keyword evidence="2" id="KW-0255">Endonuclease</keyword>
<dbReference type="RefSeq" id="WP_189310136.1">
    <property type="nucleotide sequence ID" value="NZ_BMQA01000003.1"/>
</dbReference>
<organism evidence="2 3">
    <name type="scientific">Streptomyces brasiliensis</name>
    <dbReference type="NCBI Taxonomy" id="1954"/>
    <lineage>
        <taxon>Bacteria</taxon>
        <taxon>Bacillati</taxon>
        <taxon>Actinomycetota</taxon>
        <taxon>Actinomycetes</taxon>
        <taxon>Kitasatosporales</taxon>
        <taxon>Streptomycetaceae</taxon>
        <taxon>Streptomyces</taxon>
    </lineage>
</organism>
<sequence>MSTATPRAHEAHTEGAFEDAVEAALLRSEWERGQATAYSHELGIDTAELSAFLRESQLEAWERLMETYGETEEHAIKRFAAHVAKQIDERGLLDVLRHGAVQRNIKLRLAYFRPAHTLAAGALDEYNANRLTVVRQFRYSAAEPTKSVDLAFFVNGLPVASAELKNPLTGQSVEDAKRQYRADRDPNELFFARRSLVHFAVDPDLVFLTTRLAGARTRFLPFNMGTGGPGSIGGAGNPPAAPRAEYAVSYLFEQVMQRDNWLDLLHRYLHVEDEAAKAGKAPRYRPGSAHKQPLIFPRFHQWHAVRKLTNHAATHGAGENYLIQHSAGSGKSNTIAWLAHRLASLHTPEDPAFLDPTAAQAKGLGPNQPVFDKVIVITDRRVLDKQLQDTIYQFDHTPGVVLRVDDDSQQLADALTGATARIVITTLQKFPFILDKASGLGSERRYAVIIDEAHSSQGGKGTDALKRMLGKLGDGSVDDDGDPLTAAALARGKQPNLSFFAFTATPKDKTLKLFGTESPVTGQMEPFHIYSMRQAIEEGFILDVLGTYVTYGTYFKLQQAAADEAERQVDPRKAKAKLVRAALMSAASLESRAKIIVDHFRTHTMNRLGGRARAMVVTPSREHAVRLYQAIRGYVERCGYTDCGTLVAFSGTLTLDEIEYTEAKLNGFPESKLPEAFAYSRLDDPKPPSVPRPEYRILVVADKYQTGFDQPLLTTMYVDKLLAGLAAVQTLSRLNRTHPLKSAEDLFVMDFANKPEVIEEAFQQYYEASISEPTDPDFLFTRHDEVMAYRLLIEAEMDAFVTAYFAAFKNGTATDAAVSKAHSKLYAYTQPAVDRFNALAEDESDAAQEFRRALDSYVKAYGWLSHVIGFENEDLERLYQYGRFLVRRLRLPVGSASADIGEVTPSHMNVRKTGTAELNLKAEGLQLLPGLVPQPAGAGPEVEEKSLAQVIESVNDEYGIGLSTTDQILLGQLVVAVSEDPDLKRIGLHNDEETFRREVDKDMDRIVIDQAKSNDALLVRYYDDPLINKIFKQVATQQAYGLIRRPARREAERRATAERAAAIKSGEAGTTLPADA</sequence>
<dbReference type="PROSITE" id="PS51192">
    <property type="entry name" value="HELICASE_ATP_BIND_1"/>
    <property type="match status" value="1"/>
</dbReference>
<keyword evidence="2" id="KW-0378">Hydrolase</keyword>
<keyword evidence="3" id="KW-1185">Reference proteome</keyword>
<dbReference type="Pfam" id="PF22679">
    <property type="entry name" value="T1R_D3-like"/>
    <property type="match status" value="1"/>
</dbReference>
<dbReference type="InterPro" id="IPR027417">
    <property type="entry name" value="P-loop_NTPase"/>
</dbReference>
<dbReference type="Proteomes" id="UP000657574">
    <property type="component" value="Unassembled WGS sequence"/>
</dbReference>
<feature type="domain" description="Helicase ATP-binding" evidence="1">
    <location>
        <begin position="312"/>
        <end position="524"/>
    </location>
</feature>
<dbReference type="Pfam" id="PF04313">
    <property type="entry name" value="HSDR_N"/>
    <property type="match status" value="1"/>
</dbReference>
<protein>
    <submittedName>
        <fullName evidence="2">Type I restriction endonuclease subunit R</fullName>
    </submittedName>
</protein>
<dbReference type="PANTHER" id="PTHR42927">
    <property type="entry name" value="HELICASE SUPERFAMILY 1 AND 2 DOMAIN-CONTAINING PROTEIN"/>
    <property type="match status" value="1"/>
</dbReference>
<gene>
    <name evidence="2" type="primary">hsdR2</name>
    <name evidence="2" type="ORF">GCM10010121_014120</name>
</gene>
<dbReference type="Pfam" id="PF18766">
    <property type="entry name" value="SWI2_SNF2"/>
    <property type="match status" value="1"/>
</dbReference>
<dbReference type="InterPro" id="IPR014001">
    <property type="entry name" value="Helicase_ATP-bd"/>
</dbReference>
<dbReference type="InterPro" id="IPR007409">
    <property type="entry name" value="Restrct_endonuc_type1_HsdR_N"/>
</dbReference>
<dbReference type="SMART" id="SM00487">
    <property type="entry name" value="DEXDc"/>
    <property type="match status" value="1"/>
</dbReference>
<dbReference type="InterPro" id="IPR055180">
    <property type="entry name" value="HsdR_RecA-like_helicase_dom_2"/>
</dbReference>
<dbReference type="SUPFAM" id="SSF52540">
    <property type="entry name" value="P-loop containing nucleoside triphosphate hydrolases"/>
    <property type="match status" value="1"/>
</dbReference>
<accession>A0A917K947</accession>
<comment type="caution">
    <text evidence="2">The sequence shown here is derived from an EMBL/GenBank/DDBJ whole genome shotgun (WGS) entry which is preliminary data.</text>
</comment>
<dbReference type="InterPro" id="IPR040980">
    <property type="entry name" value="SWI2_SNF2"/>
</dbReference>
<dbReference type="GO" id="GO:0009035">
    <property type="term" value="F:type I site-specific deoxyribonuclease activity"/>
    <property type="evidence" value="ECO:0007669"/>
    <property type="project" value="UniProtKB-EC"/>
</dbReference>